<protein>
    <submittedName>
        <fullName evidence="1">Glycosyl transferase family 2</fullName>
    </submittedName>
</protein>
<dbReference type="InterPro" id="IPR029044">
    <property type="entry name" value="Nucleotide-diphossugar_trans"/>
</dbReference>
<reference evidence="1 2" key="1">
    <citation type="submission" date="2017-03" db="EMBL/GenBank/DDBJ databases">
        <title>Complete genome sequence of Paenibacillus Kribbensis producing bioflocculants.</title>
        <authorList>
            <person name="Lee H.-G."/>
            <person name="Oh H.-M."/>
        </authorList>
    </citation>
    <scope>NUCLEOTIDE SEQUENCE [LARGE SCALE GENOMIC DNA]</scope>
    <source>
        <strain evidence="1 2">AM49</strain>
    </source>
</reference>
<gene>
    <name evidence="1" type="ORF">B4V02_13980</name>
</gene>
<organism evidence="1 2">
    <name type="scientific">Paenibacillus kribbensis</name>
    <dbReference type="NCBI Taxonomy" id="172713"/>
    <lineage>
        <taxon>Bacteria</taxon>
        <taxon>Bacillati</taxon>
        <taxon>Bacillota</taxon>
        <taxon>Bacilli</taxon>
        <taxon>Bacillales</taxon>
        <taxon>Paenibacillaceae</taxon>
        <taxon>Paenibacillus</taxon>
    </lineage>
</organism>
<dbReference type="KEGG" id="pkb:B4V02_13980"/>
<dbReference type="AlphaFoldDB" id="A0A222WP53"/>
<dbReference type="Proteomes" id="UP000214666">
    <property type="component" value="Chromosome"/>
</dbReference>
<dbReference type="RefSeq" id="WP_094155267.1">
    <property type="nucleotide sequence ID" value="NZ_CP020028.1"/>
</dbReference>
<dbReference type="Pfam" id="PF13704">
    <property type="entry name" value="Glyco_tranf_2_4"/>
    <property type="match status" value="1"/>
</dbReference>
<dbReference type="GO" id="GO:0016740">
    <property type="term" value="F:transferase activity"/>
    <property type="evidence" value="ECO:0007669"/>
    <property type="project" value="UniProtKB-KW"/>
</dbReference>
<dbReference type="OrthoDB" id="9802649at2"/>
<name>A0A222WP53_9BACL</name>
<accession>A0A222WP53</accession>
<keyword evidence="1" id="KW-0808">Transferase</keyword>
<keyword evidence="2" id="KW-1185">Reference proteome</keyword>
<dbReference type="Gene3D" id="3.90.550.10">
    <property type="entry name" value="Spore Coat Polysaccharide Biosynthesis Protein SpsA, Chain A"/>
    <property type="match status" value="1"/>
</dbReference>
<evidence type="ECO:0000313" key="1">
    <source>
        <dbReference type="EMBL" id="ASR47704.1"/>
    </source>
</evidence>
<proteinExistence type="predicted"/>
<evidence type="ECO:0000313" key="2">
    <source>
        <dbReference type="Proteomes" id="UP000214666"/>
    </source>
</evidence>
<dbReference type="SUPFAM" id="SSF53448">
    <property type="entry name" value="Nucleotide-diphospho-sugar transferases"/>
    <property type="match status" value="1"/>
</dbReference>
<sequence>MIIHVYALCWNEEKMLPFFFKHYDNIADKYYIFDNGSTDNSVSMLRENPKVVIDRFEIEGNSLVKSAQDKFNQFWKGSRGKADWVIVCDADEHFYHPNLRTYLQECTSKGITLIVPDGYEMVSDFFPSSDQPLHETVRNGVRSQTYDKPQIFNPNAIQEINFSPGRHTASPTGDVVKPSNNDVLLLHYKYLGFDYINSRFPALKQGLREGDKANRWGFHYLWDEKQRLEQFEELKNKSIRVL</sequence>
<dbReference type="EMBL" id="CP020028">
    <property type="protein sequence ID" value="ASR47704.1"/>
    <property type="molecule type" value="Genomic_DNA"/>
</dbReference>